<proteinExistence type="predicted"/>
<keyword evidence="2" id="KW-0378">Hydrolase</keyword>
<protein>
    <submittedName>
        <fullName evidence="2">ATP-dependent endonuclease</fullName>
    </submittedName>
</protein>
<name>A0A828PWH4_ACTPL</name>
<sequence length="523" mass="61157">MYLQKIEISGFRGINHLSLTLRPNMVLIGENAWGKSSLLDALSHIFNVKDELYQFSEQDFHLRDHQQAQPIKLCFTFCEEENETFGQNEENHYYDIFHLNDAGLQHVYLQISGTLTDQGVNQGVKTEYQFLDSQGVRLDIDNLQQVVRSVISHTPVYRFRDARLNKFANLEALSQSDNLAQSELADELRALSFLLKYYFLSTHTNKHHPNSMLDTSQLWNKVKSLCQRLKQNNDQQLIQQVRTQLSSLFVLNQKHNQIKTPIILFEDLEARLHPRMIAIFWELVTYLPVQRITTTNSMELLSQVPLREISRLVRYRDRTEAYSLARSSLGKEDLRKLTFHIHYNRGLALFSRAWILVEGETEVWILTELANLLDINLEMEGIRIVEFAQCGLRPLIKYAKAMGIEWYVLTDGDQAGEKYADIAKSMLQEDEHPSKRLTVIPRQDIEHFFYHEGLREVFVRLARWQPRDHKYPTKTIIKRAIQYTSKPDLAIAISSEIKQRGNQAIPRLFKKLFIKVLQLIKEQ</sequence>
<dbReference type="EMBL" id="ADOG01000003">
    <property type="protein sequence ID" value="EFM92877.1"/>
    <property type="molecule type" value="Genomic_DNA"/>
</dbReference>
<keyword evidence="2" id="KW-0255">Endonuclease</keyword>
<dbReference type="Proteomes" id="UP000005341">
    <property type="component" value="Unassembled WGS sequence"/>
</dbReference>
<dbReference type="GO" id="GO:0004519">
    <property type="term" value="F:endonuclease activity"/>
    <property type="evidence" value="ECO:0007669"/>
    <property type="project" value="UniProtKB-KW"/>
</dbReference>
<dbReference type="SUPFAM" id="SSF52540">
    <property type="entry name" value="P-loop containing nucleoside triphosphate hydrolases"/>
    <property type="match status" value="1"/>
</dbReference>
<organism evidence="2 3">
    <name type="scientific">Actinobacillus pleuropneumoniae serovar 6 str. Femo</name>
    <dbReference type="NCBI Taxonomy" id="754256"/>
    <lineage>
        <taxon>Bacteria</taxon>
        <taxon>Pseudomonadati</taxon>
        <taxon>Pseudomonadota</taxon>
        <taxon>Gammaproteobacteria</taxon>
        <taxon>Pasteurellales</taxon>
        <taxon>Pasteurellaceae</taxon>
        <taxon>Actinobacillus</taxon>
    </lineage>
</organism>
<dbReference type="InterPro" id="IPR022602">
    <property type="entry name" value="DUF2813"/>
</dbReference>
<dbReference type="PANTHER" id="PTHR43581">
    <property type="entry name" value="ATP/GTP PHOSPHATASE"/>
    <property type="match status" value="1"/>
</dbReference>
<dbReference type="InterPro" id="IPR051396">
    <property type="entry name" value="Bact_Antivir_Def_Nuclease"/>
</dbReference>
<evidence type="ECO:0000259" key="1">
    <source>
        <dbReference type="Pfam" id="PF20469"/>
    </source>
</evidence>
<evidence type="ECO:0000313" key="2">
    <source>
        <dbReference type="EMBL" id="EFM92877.1"/>
    </source>
</evidence>
<dbReference type="Pfam" id="PF20469">
    <property type="entry name" value="OLD-like_TOPRIM"/>
    <property type="match status" value="1"/>
</dbReference>
<feature type="domain" description="OLD protein-like TOPRIM" evidence="1">
    <location>
        <begin position="349"/>
        <end position="413"/>
    </location>
</feature>
<dbReference type="CDD" id="cd01026">
    <property type="entry name" value="TOPRIM_OLD"/>
    <property type="match status" value="1"/>
</dbReference>
<dbReference type="AlphaFoldDB" id="A0A828PWH4"/>
<evidence type="ECO:0000313" key="3">
    <source>
        <dbReference type="Proteomes" id="UP000005341"/>
    </source>
</evidence>
<dbReference type="PANTHER" id="PTHR43581:SF4">
    <property type="entry name" value="ATP_GTP PHOSPHATASE"/>
    <property type="match status" value="1"/>
</dbReference>
<dbReference type="InterPro" id="IPR034139">
    <property type="entry name" value="TOPRIM_OLD"/>
</dbReference>
<dbReference type="InterPro" id="IPR027417">
    <property type="entry name" value="P-loop_NTPase"/>
</dbReference>
<reference evidence="2 3" key="1">
    <citation type="journal article" date="2010" name="J. Bacteriol.">
        <title>Comparative genomic characterization of Actinobacillus pleuropneumoniae.</title>
        <authorList>
            <person name="Xu Z."/>
            <person name="Chen X."/>
            <person name="Li L."/>
            <person name="Li T."/>
            <person name="Wang S."/>
            <person name="Chen H."/>
            <person name="Zhou R."/>
        </authorList>
    </citation>
    <scope>NUCLEOTIDE SEQUENCE [LARGE SCALE GENOMIC DNA]</scope>
    <source>
        <strain evidence="2 3">Femo</strain>
    </source>
</reference>
<gene>
    <name evidence="2" type="ORF">appser6_1940</name>
</gene>
<keyword evidence="2" id="KW-0540">Nuclease</keyword>
<accession>A0A828PWH4</accession>
<dbReference type="Gene3D" id="3.40.50.300">
    <property type="entry name" value="P-loop containing nucleotide triphosphate hydrolases"/>
    <property type="match status" value="1"/>
</dbReference>
<comment type="caution">
    <text evidence="2">The sequence shown here is derived from an EMBL/GenBank/DDBJ whole genome shotgun (WGS) entry which is preliminary data.</text>
</comment>
<dbReference type="Pfam" id="PF11398">
    <property type="entry name" value="DUF2813"/>
    <property type="match status" value="1"/>
</dbReference>
<dbReference type="RefSeq" id="WP_005606862.1">
    <property type="nucleotide sequence ID" value="NZ_ADOG01000003.1"/>
</dbReference>